<reference evidence="1" key="1">
    <citation type="submission" date="2020-02" db="EMBL/GenBank/DDBJ databases">
        <authorList>
            <person name="Meier V. D."/>
        </authorList>
    </citation>
    <scope>NUCLEOTIDE SEQUENCE</scope>
    <source>
        <strain evidence="1">AVDCRST_MAG39</strain>
    </source>
</reference>
<evidence type="ECO:0000313" key="1">
    <source>
        <dbReference type="EMBL" id="CAA9501681.1"/>
    </source>
</evidence>
<protein>
    <recommendedName>
        <fullName evidence="2">Mlr4354 like protein</fullName>
    </recommendedName>
</protein>
<gene>
    <name evidence="1" type="ORF">AVDCRST_MAG39-1351</name>
</gene>
<sequence>MRICHTLDDVRVDPVRRRLLILLAFPLLALAAPKTALGVFAGWAAFAEPGAGRCYAIARAERGGRAGLVGFASIGFFPGRGVRAQPHFRLSRPKRAGSAAILTVDGRPFQLAAGGTDAWPRDRRADAGVVAAMRGGTRMRLASYSADGRRFVDSYPLRGAATAIDAAAAACVRR</sequence>
<name>A0A6J4SQ57_9SPHN</name>
<proteinExistence type="predicted"/>
<organism evidence="1">
    <name type="scientific">uncultured Sphingomonadaceae bacterium</name>
    <dbReference type="NCBI Taxonomy" id="169976"/>
    <lineage>
        <taxon>Bacteria</taxon>
        <taxon>Pseudomonadati</taxon>
        <taxon>Pseudomonadota</taxon>
        <taxon>Alphaproteobacteria</taxon>
        <taxon>Sphingomonadales</taxon>
        <taxon>Sphingomonadaceae</taxon>
        <taxon>environmental samples</taxon>
    </lineage>
</organism>
<evidence type="ECO:0008006" key="2">
    <source>
        <dbReference type="Google" id="ProtNLM"/>
    </source>
</evidence>
<dbReference type="EMBL" id="CADCVW010000056">
    <property type="protein sequence ID" value="CAA9501681.1"/>
    <property type="molecule type" value="Genomic_DNA"/>
</dbReference>
<accession>A0A6J4SQ57</accession>
<dbReference type="AlphaFoldDB" id="A0A6J4SQ57"/>